<evidence type="ECO:0000256" key="1">
    <source>
        <dbReference type="SAM" id="MobiDB-lite"/>
    </source>
</evidence>
<evidence type="ECO:0000313" key="3">
    <source>
        <dbReference type="Proteomes" id="UP000199581"/>
    </source>
</evidence>
<sequence>MLDRIVHKIKNTRDNDFILKNDKGQDVNRWESYFQLGTSQMDNEECALTHQMCRALGGLHIDHQARVIFAQGVQSFSEKKIRPHASGHIEVPADHRNRH</sequence>
<dbReference type="AlphaFoldDB" id="A0A8G2C2I3"/>
<gene>
    <name evidence="2" type="ORF">SAMN05421830_104247</name>
</gene>
<proteinExistence type="predicted"/>
<reference evidence="2 3" key="1">
    <citation type="submission" date="2016-10" db="EMBL/GenBank/DDBJ databases">
        <authorList>
            <person name="Varghese N."/>
            <person name="Submissions S."/>
        </authorList>
    </citation>
    <scope>NUCLEOTIDE SEQUENCE [LARGE SCALE GENOMIC DNA]</scope>
    <source>
        <strain evidence="2 3">DSM 1741</strain>
    </source>
</reference>
<dbReference type="Proteomes" id="UP000199581">
    <property type="component" value="Unassembled WGS sequence"/>
</dbReference>
<organism evidence="2 3">
    <name type="scientific">Desulfomicrobium norvegicum (strain DSM 1741 / NCIMB 8310)</name>
    <name type="common">Desulfovibrio baculatus (strain Norway 4)</name>
    <name type="synonym">Desulfovibrio desulfuricans (strain Norway 4)</name>
    <dbReference type="NCBI Taxonomy" id="52561"/>
    <lineage>
        <taxon>Bacteria</taxon>
        <taxon>Pseudomonadati</taxon>
        <taxon>Thermodesulfobacteriota</taxon>
        <taxon>Desulfovibrionia</taxon>
        <taxon>Desulfovibrionales</taxon>
        <taxon>Desulfomicrobiaceae</taxon>
        <taxon>Desulfomicrobium</taxon>
    </lineage>
</organism>
<dbReference type="EMBL" id="FOTO01000004">
    <property type="protein sequence ID" value="SFL66130.1"/>
    <property type="molecule type" value="Genomic_DNA"/>
</dbReference>
<dbReference type="SUPFAM" id="SSF53706">
    <property type="entry name" value="Formate dehydrogenase/DMSO reductase, domains 1-3"/>
    <property type="match status" value="1"/>
</dbReference>
<comment type="caution">
    <text evidence="2">The sequence shown here is derived from an EMBL/GenBank/DDBJ whole genome shotgun (WGS) entry which is preliminary data.</text>
</comment>
<dbReference type="Gene3D" id="3.40.50.740">
    <property type="match status" value="1"/>
</dbReference>
<evidence type="ECO:0000313" key="2">
    <source>
        <dbReference type="EMBL" id="SFL66130.1"/>
    </source>
</evidence>
<keyword evidence="3" id="KW-1185">Reference proteome</keyword>
<name>A0A8G2C2I3_DESNO</name>
<accession>A0A8G2C2I3</accession>
<feature type="region of interest" description="Disordered" evidence="1">
    <location>
        <begin position="80"/>
        <end position="99"/>
    </location>
</feature>
<protein>
    <submittedName>
        <fullName evidence="2">Formate dehydrogenase major subunit</fullName>
    </submittedName>
</protein>